<dbReference type="eggNOG" id="COG1538">
    <property type="taxonomic scope" value="Bacteria"/>
</dbReference>
<dbReference type="Proteomes" id="UP000016160">
    <property type="component" value="Chromosome"/>
</dbReference>
<sequence length="451" mass="51489">MSVMGQNEIPSQTLSFEEYLGYVKKYHPIMKQAELTLSSGEANLLKARGGFDPKIEVDYSRKTFKGTEYYDIFYSTFKVPTWYGIEFKANYENNSGYYLDPSLTVPEDGLYSAGVSFSLAQGLLIDDRMATLKKAKYFKEQSQAERDLLINNVLFAASKAYFNWLEASNELQIYQDFLENAKVRLSAVEKSANAGDLAQIDITEAKIIYQNRLLGLEAAKLQTKKTSLELSNYLWVNDIPMEVQVGILPEVPTLENLKASLLLEDIENNDELLDFHPKIMSLDAKIGQLDIDKFYKQTKLLPKLDLQYNFLTQDVDQLNSFNTSNYKAYVNFSMPLFLRKERGDLKLAKLKLQDAKYDRISEVLNIRNKAEAIQAEISSLSTQNELIKNMVSDYEIMVQAEERKFTLGDSSLFLINSREQKLIDAQLKENNLATKQFIAIAKLYNSLGLSI</sequence>
<organism evidence="2 3">
    <name type="scientific">Formosa agariphila (strain DSM 15362 / KCTC 12365 / LMG 23005 / KMM 3901 / M-2Alg 35-1)</name>
    <dbReference type="NCBI Taxonomy" id="1347342"/>
    <lineage>
        <taxon>Bacteria</taxon>
        <taxon>Pseudomonadati</taxon>
        <taxon>Bacteroidota</taxon>
        <taxon>Flavobacteriia</taxon>
        <taxon>Flavobacteriales</taxon>
        <taxon>Flavobacteriaceae</taxon>
        <taxon>Formosa</taxon>
    </lineage>
</organism>
<keyword evidence="3" id="KW-1185">Reference proteome</keyword>
<comment type="similarity">
    <text evidence="1">Belongs to the outer membrane factor (OMF) (TC 1.B.17) family.</text>
</comment>
<evidence type="ECO:0000313" key="2">
    <source>
        <dbReference type="EMBL" id="CDF79207.1"/>
    </source>
</evidence>
<dbReference type="PANTHER" id="PTHR30203">
    <property type="entry name" value="OUTER MEMBRANE CATION EFFLUX PROTEIN"/>
    <property type="match status" value="1"/>
</dbReference>
<dbReference type="SUPFAM" id="SSF56954">
    <property type="entry name" value="Outer membrane efflux proteins (OEP)"/>
    <property type="match status" value="1"/>
</dbReference>
<name>T2KJY7_FORAG</name>
<reference evidence="2 3" key="1">
    <citation type="journal article" date="2013" name="Appl. Environ. Microbiol.">
        <title>The genome of the alga-associated marine flavobacterium Formosa agariphila KMM 3901T reveals a broad potential for degradation of algal polysaccharides.</title>
        <authorList>
            <person name="Mann A.J."/>
            <person name="Hahnke R.L."/>
            <person name="Huang S."/>
            <person name="Werner J."/>
            <person name="Xing P."/>
            <person name="Barbeyron T."/>
            <person name="Huettel B."/>
            <person name="Stueber K."/>
            <person name="Reinhardt R."/>
            <person name="Harder J."/>
            <person name="Gloeckner F.O."/>
            <person name="Amann R.I."/>
            <person name="Teeling H."/>
        </authorList>
    </citation>
    <scope>NUCLEOTIDE SEQUENCE [LARGE SCALE GENOMIC DNA]</scope>
    <source>
        <strain evidence="3">DSM 15362 / KCTC 12365 / LMG 23005 / KMM 3901</strain>
    </source>
</reference>
<evidence type="ECO:0000313" key="3">
    <source>
        <dbReference type="Proteomes" id="UP000016160"/>
    </source>
</evidence>
<evidence type="ECO:0000256" key="1">
    <source>
        <dbReference type="ARBA" id="ARBA00007613"/>
    </source>
</evidence>
<protein>
    <submittedName>
        <fullName evidence="2">Multidrug efflux protein, outer membrane compone nt</fullName>
    </submittedName>
</protein>
<dbReference type="STRING" id="1347342.BN863_14950"/>
<dbReference type="PATRIC" id="fig|1347342.6.peg.1504"/>
<dbReference type="EMBL" id="HG315671">
    <property type="protein sequence ID" value="CDF79207.1"/>
    <property type="molecule type" value="Genomic_DNA"/>
</dbReference>
<dbReference type="InterPro" id="IPR003423">
    <property type="entry name" value="OMP_efflux"/>
</dbReference>
<dbReference type="PANTHER" id="PTHR30203:SF24">
    <property type="entry name" value="BLR4935 PROTEIN"/>
    <property type="match status" value="1"/>
</dbReference>
<dbReference type="HOGENOM" id="CLU_030568_2_0_10"/>
<dbReference type="Gene3D" id="1.20.1600.10">
    <property type="entry name" value="Outer membrane efflux proteins (OEP)"/>
    <property type="match status" value="1"/>
</dbReference>
<gene>
    <name evidence="2" type="ORF">BN863_14950</name>
</gene>
<accession>T2KJY7</accession>
<dbReference type="AlphaFoldDB" id="T2KJY7"/>
<dbReference type="GO" id="GO:0015562">
    <property type="term" value="F:efflux transmembrane transporter activity"/>
    <property type="evidence" value="ECO:0007669"/>
    <property type="project" value="InterPro"/>
</dbReference>
<dbReference type="Pfam" id="PF02321">
    <property type="entry name" value="OEP"/>
    <property type="match status" value="1"/>
</dbReference>
<dbReference type="InterPro" id="IPR010131">
    <property type="entry name" value="MdtP/NodT-like"/>
</dbReference>
<proteinExistence type="inferred from homology"/>